<dbReference type="EMBL" id="BGPR01003856">
    <property type="protein sequence ID" value="GBM93175.1"/>
    <property type="molecule type" value="Genomic_DNA"/>
</dbReference>
<dbReference type="AlphaFoldDB" id="A0A4Y2JTQ2"/>
<evidence type="ECO:0000313" key="1">
    <source>
        <dbReference type="EMBL" id="GBM93175.1"/>
    </source>
</evidence>
<reference evidence="1 2" key="1">
    <citation type="journal article" date="2019" name="Sci. Rep.">
        <title>Orb-weaving spider Araneus ventricosus genome elucidates the spidroin gene catalogue.</title>
        <authorList>
            <person name="Kono N."/>
            <person name="Nakamura H."/>
            <person name="Ohtoshi R."/>
            <person name="Moran D.A.P."/>
            <person name="Shinohara A."/>
            <person name="Yoshida Y."/>
            <person name="Fujiwara M."/>
            <person name="Mori M."/>
            <person name="Tomita M."/>
            <person name="Arakawa K."/>
        </authorList>
    </citation>
    <scope>NUCLEOTIDE SEQUENCE [LARGE SCALE GENOMIC DNA]</scope>
</reference>
<keyword evidence="2" id="KW-1185">Reference proteome</keyword>
<accession>A0A4Y2JTQ2</accession>
<sequence length="83" mass="9076">MLVKESLGSGIDKSDAPTKKWPVVKRWKLARSAEIGQNGLEFKTASVCAISVESSSKVKPVDLVTLNKIRFIDPMLASHNPPK</sequence>
<gene>
    <name evidence="1" type="ORF">AVEN_181972_1</name>
</gene>
<organism evidence="1 2">
    <name type="scientific">Araneus ventricosus</name>
    <name type="common">Orbweaver spider</name>
    <name type="synonym">Epeira ventricosa</name>
    <dbReference type="NCBI Taxonomy" id="182803"/>
    <lineage>
        <taxon>Eukaryota</taxon>
        <taxon>Metazoa</taxon>
        <taxon>Ecdysozoa</taxon>
        <taxon>Arthropoda</taxon>
        <taxon>Chelicerata</taxon>
        <taxon>Arachnida</taxon>
        <taxon>Araneae</taxon>
        <taxon>Araneomorphae</taxon>
        <taxon>Entelegynae</taxon>
        <taxon>Araneoidea</taxon>
        <taxon>Araneidae</taxon>
        <taxon>Araneus</taxon>
    </lineage>
</organism>
<proteinExistence type="predicted"/>
<dbReference type="Proteomes" id="UP000499080">
    <property type="component" value="Unassembled WGS sequence"/>
</dbReference>
<evidence type="ECO:0000313" key="2">
    <source>
        <dbReference type="Proteomes" id="UP000499080"/>
    </source>
</evidence>
<comment type="caution">
    <text evidence="1">The sequence shown here is derived from an EMBL/GenBank/DDBJ whole genome shotgun (WGS) entry which is preliminary data.</text>
</comment>
<protein>
    <submittedName>
        <fullName evidence="1">Uncharacterized protein</fullName>
    </submittedName>
</protein>
<name>A0A4Y2JTQ2_ARAVE</name>